<name>A0A8H7D9U6_9AGAR</name>
<gene>
    <name evidence="2" type="ORF">MSAN_01079100</name>
</gene>
<protein>
    <submittedName>
        <fullName evidence="2">Uncharacterized protein</fullName>
    </submittedName>
</protein>
<sequence length="148" mass="16626">MPSRSRAYSTPGSFYLPRCRRSYCSSQISYSQRAAARVSSTLSSSRPSDAHFSPPSRRHPACHARTHHYSNSRSDTVQPAFRVCYLTFQTFRGPLANLQPHGNAVKTLDARSLVLGREREHWDIAPIRTRKRCPIIENAPRVASAPSS</sequence>
<feature type="region of interest" description="Disordered" evidence="1">
    <location>
        <begin position="39"/>
        <end position="74"/>
    </location>
</feature>
<accession>A0A8H7D9U6</accession>
<comment type="caution">
    <text evidence="2">The sequence shown here is derived from an EMBL/GenBank/DDBJ whole genome shotgun (WGS) entry which is preliminary data.</text>
</comment>
<proteinExistence type="predicted"/>
<dbReference type="Proteomes" id="UP000623467">
    <property type="component" value="Unassembled WGS sequence"/>
</dbReference>
<feature type="compositionally biased region" description="Basic residues" evidence="1">
    <location>
        <begin position="56"/>
        <end position="70"/>
    </location>
</feature>
<dbReference type="EMBL" id="JACAZH010000007">
    <property type="protein sequence ID" value="KAF7364198.1"/>
    <property type="molecule type" value="Genomic_DNA"/>
</dbReference>
<evidence type="ECO:0000313" key="3">
    <source>
        <dbReference type="Proteomes" id="UP000623467"/>
    </source>
</evidence>
<keyword evidence="3" id="KW-1185">Reference proteome</keyword>
<evidence type="ECO:0000256" key="1">
    <source>
        <dbReference type="SAM" id="MobiDB-lite"/>
    </source>
</evidence>
<organism evidence="2 3">
    <name type="scientific">Mycena sanguinolenta</name>
    <dbReference type="NCBI Taxonomy" id="230812"/>
    <lineage>
        <taxon>Eukaryota</taxon>
        <taxon>Fungi</taxon>
        <taxon>Dikarya</taxon>
        <taxon>Basidiomycota</taxon>
        <taxon>Agaricomycotina</taxon>
        <taxon>Agaricomycetes</taxon>
        <taxon>Agaricomycetidae</taxon>
        <taxon>Agaricales</taxon>
        <taxon>Marasmiineae</taxon>
        <taxon>Mycenaceae</taxon>
        <taxon>Mycena</taxon>
    </lineage>
</organism>
<evidence type="ECO:0000313" key="2">
    <source>
        <dbReference type="EMBL" id="KAF7364198.1"/>
    </source>
</evidence>
<dbReference type="AlphaFoldDB" id="A0A8H7D9U6"/>
<reference evidence="2" key="1">
    <citation type="submission" date="2020-05" db="EMBL/GenBank/DDBJ databases">
        <title>Mycena genomes resolve the evolution of fungal bioluminescence.</title>
        <authorList>
            <person name="Tsai I.J."/>
        </authorList>
    </citation>
    <scope>NUCLEOTIDE SEQUENCE</scope>
    <source>
        <strain evidence="2">160909Yilan</strain>
    </source>
</reference>